<comment type="similarity">
    <text evidence="1">Belongs to the ycf54 family.</text>
</comment>
<dbReference type="AlphaFoldDB" id="A0A1G4NXT8"/>
<geneLocation type="chloroplast" evidence="2"/>
<organism evidence="2">
    <name type="scientific">Titanophycus setchellii</name>
    <dbReference type="NCBI Taxonomy" id="940129"/>
    <lineage>
        <taxon>Eukaryota</taxon>
        <taxon>Rhodophyta</taxon>
        <taxon>Florideophyceae</taxon>
        <taxon>Nemaliophycidae</taxon>
        <taxon>Nemaliales</taxon>
        <taxon>Liagoraceae</taxon>
        <taxon>Titanophycus</taxon>
    </lineage>
</organism>
<dbReference type="PANTHER" id="PTHR35319">
    <property type="match status" value="1"/>
</dbReference>
<reference evidence="2" key="2">
    <citation type="submission" date="2016-10" db="EMBL/GenBank/DDBJ databases">
        <authorList>
            <person name="de Groot N.N."/>
        </authorList>
    </citation>
    <scope>NUCLEOTIDE SEQUENCE</scope>
    <source>
        <strain evidence="2">J.0604</strain>
    </source>
</reference>
<dbReference type="InterPro" id="IPR019616">
    <property type="entry name" value="Ycf54"/>
</dbReference>
<dbReference type="Gene3D" id="3.30.70.1860">
    <property type="entry name" value="Uncharacterised protein family Ycf54"/>
    <property type="match status" value="1"/>
</dbReference>
<evidence type="ECO:0008006" key="3">
    <source>
        <dbReference type="Google" id="ProtNLM"/>
    </source>
</evidence>
<reference evidence="2" key="1">
    <citation type="submission" date="2016-10" db="EMBL/GenBank/DDBJ databases">
        <title>Chloroplast genomes as a tool to resolve red algal phylogenies: a case study in the Nemaliales.</title>
        <authorList>
            <person name="Costa J.F."/>
            <person name="Lin S.M."/>
            <person name="Macaya E.C."/>
            <person name="Fernandez-Garcia C."/>
            <person name="Verbruggen H."/>
        </authorList>
    </citation>
    <scope>NUCLEOTIDE SEQUENCE</scope>
    <source>
        <strain evidence="2">J.0604</strain>
    </source>
</reference>
<dbReference type="GeneID" id="29999699"/>
<dbReference type="RefSeq" id="YP_009315056.1">
    <property type="nucleotide sequence ID" value="NC_031665.1"/>
</dbReference>
<proteinExistence type="inferred from homology"/>
<gene>
    <name evidence="2" type="primary">ycf54</name>
    <name evidence="2" type="ORF">J0604_23</name>
</gene>
<accession>A0A1G4NXT8</accession>
<evidence type="ECO:0000313" key="2">
    <source>
        <dbReference type="EMBL" id="SCW23511.1"/>
    </source>
</evidence>
<evidence type="ECO:0000256" key="1">
    <source>
        <dbReference type="ARBA" id="ARBA00043978"/>
    </source>
</evidence>
<keyword evidence="2" id="KW-0150">Chloroplast</keyword>
<protein>
    <recommendedName>
        <fullName evidence="3">Ycf54</fullName>
    </recommendedName>
</protein>
<dbReference type="EMBL" id="LT622874">
    <property type="protein sequence ID" value="SCW23511.1"/>
    <property type="molecule type" value="Genomic_DNA"/>
</dbReference>
<dbReference type="Pfam" id="PF10674">
    <property type="entry name" value="Ycf54"/>
    <property type="match status" value="1"/>
</dbReference>
<dbReference type="InterPro" id="IPR038409">
    <property type="entry name" value="Ycf54-like_sf"/>
</dbReference>
<sequence>MYTYHFAIASQDFLLHEEPLEEVLRERINHYKNMDKIIDFWLVTNPSFIHAPEMINIKKQLVKPSAAILSYNPKFIEWIKLRFSFVLVGQFQSSSTDINNLLISESIKRA</sequence>
<keyword evidence="2" id="KW-0934">Plastid</keyword>
<name>A0A1G4NXT8_9FLOR</name>
<dbReference type="PANTHER" id="PTHR35319:SF2">
    <property type="entry name" value="YCF54"/>
    <property type="match status" value="1"/>
</dbReference>